<keyword evidence="1" id="KW-1133">Transmembrane helix</keyword>
<keyword evidence="1" id="KW-0812">Transmembrane</keyword>
<name>A0A1F6XHZ7_9BACT</name>
<organism evidence="2 3">
    <name type="scientific">Candidatus Nomurabacteria bacterium RIFCSPLOWO2_01_FULL_40_18</name>
    <dbReference type="NCBI Taxonomy" id="1801773"/>
    <lineage>
        <taxon>Bacteria</taxon>
        <taxon>Candidatus Nomuraibacteriota</taxon>
    </lineage>
</organism>
<protein>
    <recommendedName>
        <fullName evidence="4">Membrane protein 6-pyruvoyl-tetrahydropterin synthase-related domain-containing protein</fullName>
    </recommendedName>
</protein>
<proteinExistence type="predicted"/>
<feature type="transmembrane region" description="Helical" evidence="1">
    <location>
        <begin position="123"/>
        <end position="156"/>
    </location>
</feature>
<evidence type="ECO:0008006" key="4">
    <source>
        <dbReference type="Google" id="ProtNLM"/>
    </source>
</evidence>
<sequence length="524" mass="59886">MKNNHFKNPYILGGLVIIFIAGLIVFFFQQSFLTIDGDLTYHLATSQSFVREGGVTLWENWDSLPLGRPHLYPPLVHLLLAVPVYLGIAFLTTIKLFSGLGIIFGLLLSWFGVTKLFGARAGFFYLGLVTSFVIFIKLLGVTVPASLVLMLSPFLIVLTKRDNILPPILLLTLLLYTHMIFPWLVIGAFFIWALCNRQYFQKTLRIILVAVCLYLPWLIHIASNLEYLRYFGPNYGQNIAVTATYTTNLSIFFLFVVSLSILFNDWKKNIINTDISYFLALVIVSLPIAYFEYSRYWYSIGIWPMMVVIIYTLARIPRRRPSSIIFSTLFILTLIISFNVKIQAGEFSFSRTHHLLLEASLPQSPNYIGNYTSAHFNQANLEIADYIRKNTPSDAVIQSYAHLLDKEEYFDHRLYILPQLFVALSDRVMGNLRSPEMNWQEGIEIEQAGIVLLNTDQLDDFKNTNFQLVFKTKEGLAVLINNHPAPLTLPDAQVVMPLYLAWSLLALVFGYLAYHIRRSIISSI</sequence>
<feature type="transmembrane region" description="Helical" evidence="1">
    <location>
        <begin position="275"/>
        <end position="291"/>
    </location>
</feature>
<evidence type="ECO:0000256" key="1">
    <source>
        <dbReference type="SAM" id="Phobius"/>
    </source>
</evidence>
<dbReference type="Proteomes" id="UP000176629">
    <property type="component" value="Unassembled WGS sequence"/>
</dbReference>
<reference evidence="2 3" key="1">
    <citation type="journal article" date="2016" name="Nat. Commun.">
        <title>Thousands of microbial genomes shed light on interconnected biogeochemical processes in an aquifer system.</title>
        <authorList>
            <person name="Anantharaman K."/>
            <person name="Brown C.T."/>
            <person name="Hug L.A."/>
            <person name="Sharon I."/>
            <person name="Castelle C.J."/>
            <person name="Probst A.J."/>
            <person name="Thomas B.C."/>
            <person name="Singh A."/>
            <person name="Wilkins M.J."/>
            <person name="Karaoz U."/>
            <person name="Brodie E.L."/>
            <person name="Williams K.H."/>
            <person name="Hubbard S.S."/>
            <person name="Banfield J.F."/>
        </authorList>
    </citation>
    <scope>NUCLEOTIDE SEQUENCE [LARGE SCALE GENOMIC DNA]</scope>
</reference>
<feature type="transmembrane region" description="Helical" evidence="1">
    <location>
        <begin position="84"/>
        <end position="111"/>
    </location>
</feature>
<feature type="transmembrane region" description="Helical" evidence="1">
    <location>
        <begin position="297"/>
        <end position="316"/>
    </location>
</feature>
<dbReference type="EMBL" id="MFUX01000038">
    <property type="protein sequence ID" value="OGI93839.1"/>
    <property type="molecule type" value="Genomic_DNA"/>
</dbReference>
<dbReference type="AlphaFoldDB" id="A0A1F6XHZ7"/>
<gene>
    <name evidence="2" type="ORF">A3A03_01700</name>
</gene>
<feature type="transmembrane region" description="Helical" evidence="1">
    <location>
        <begin position="323"/>
        <end position="342"/>
    </location>
</feature>
<feature type="transmembrane region" description="Helical" evidence="1">
    <location>
        <begin position="206"/>
        <end position="223"/>
    </location>
</feature>
<feature type="transmembrane region" description="Helical" evidence="1">
    <location>
        <begin position="168"/>
        <end position="194"/>
    </location>
</feature>
<keyword evidence="1" id="KW-0472">Membrane</keyword>
<evidence type="ECO:0000313" key="2">
    <source>
        <dbReference type="EMBL" id="OGI93839.1"/>
    </source>
</evidence>
<evidence type="ECO:0000313" key="3">
    <source>
        <dbReference type="Proteomes" id="UP000176629"/>
    </source>
</evidence>
<dbReference type="STRING" id="1801773.A3A03_01700"/>
<accession>A0A1F6XHZ7</accession>
<feature type="transmembrane region" description="Helical" evidence="1">
    <location>
        <begin position="243"/>
        <end position="263"/>
    </location>
</feature>
<feature type="transmembrane region" description="Helical" evidence="1">
    <location>
        <begin position="494"/>
        <end position="514"/>
    </location>
</feature>
<feature type="transmembrane region" description="Helical" evidence="1">
    <location>
        <begin position="12"/>
        <end position="33"/>
    </location>
</feature>
<comment type="caution">
    <text evidence="2">The sequence shown here is derived from an EMBL/GenBank/DDBJ whole genome shotgun (WGS) entry which is preliminary data.</text>
</comment>